<sequence length="503" mass="56017">MASTFLELEAEAAQTDVESLDGTSLNNSSVTQYPASSETAFGENDFEEDLSALVESQFPPTNGDKTEKDVQGWVDKANDDGTGKLPDIPCSSSSEFQFTSEDIEKMGAALLDAIQNENYFSHGAWLQADEQEVPNGDPVHTFIDDVNKRLPLALMYLIKNIIAPPVTGFRCDATMYTEVLYHAAKAMTGPNSCPSHSAFQKNVNFKALARQASLAGGYFSELRISFRHGFSKNKLPIVRAVEEFVNDAINKAYDTENAVLFTRYTQIPEIVHDCNEKKGLRYGPDQLAKYANRLQKAVHVDMVGRSLDFLAQSGFMLKQIYIDRAGSCLSSNESALSHQFRSSSYAESYLSSQGSTSTQNDLGSPNLHEGENIDPHEMQYAQDFELDQEGFQDLSPEFRGPLQEINRGNGEYDSPGGSWNSQGSISPPQYSIPTREQQQAVDADDIDDDDNENWLMLVNAPELELINVNIAFNPANRHNDSSDDEEPARRRPRLELEENDYIY</sequence>
<feature type="region of interest" description="Disordered" evidence="1">
    <location>
        <begin position="394"/>
        <end position="439"/>
    </location>
</feature>
<organism evidence="2 3">
    <name type="scientific">Orchesella cincta</name>
    <name type="common">Springtail</name>
    <name type="synonym">Podura cincta</name>
    <dbReference type="NCBI Taxonomy" id="48709"/>
    <lineage>
        <taxon>Eukaryota</taxon>
        <taxon>Metazoa</taxon>
        <taxon>Ecdysozoa</taxon>
        <taxon>Arthropoda</taxon>
        <taxon>Hexapoda</taxon>
        <taxon>Collembola</taxon>
        <taxon>Entomobryomorpha</taxon>
        <taxon>Entomobryoidea</taxon>
        <taxon>Orchesellidae</taxon>
        <taxon>Orchesellinae</taxon>
        <taxon>Orchesella</taxon>
    </lineage>
</organism>
<feature type="compositionally biased region" description="Basic and acidic residues" evidence="1">
    <location>
        <begin position="477"/>
        <end position="496"/>
    </location>
</feature>
<feature type="region of interest" description="Disordered" evidence="1">
    <location>
        <begin position="13"/>
        <end position="44"/>
    </location>
</feature>
<gene>
    <name evidence="2" type="ORF">Ocin01_12955</name>
</gene>
<feature type="region of interest" description="Disordered" evidence="1">
    <location>
        <begin position="475"/>
        <end position="503"/>
    </location>
</feature>
<accession>A0A1D2ML07</accession>
<feature type="compositionally biased region" description="Polar residues" evidence="1">
    <location>
        <begin position="417"/>
        <end position="439"/>
    </location>
</feature>
<evidence type="ECO:0000313" key="2">
    <source>
        <dbReference type="EMBL" id="ODM93729.1"/>
    </source>
</evidence>
<dbReference type="Proteomes" id="UP000094527">
    <property type="component" value="Unassembled WGS sequence"/>
</dbReference>
<feature type="compositionally biased region" description="Polar residues" evidence="1">
    <location>
        <begin position="21"/>
        <end position="39"/>
    </location>
</feature>
<proteinExistence type="predicted"/>
<feature type="region of interest" description="Disordered" evidence="1">
    <location>
        <begin position="351"/>
        <end position="372"/>
    </location>
</feature>
<protein>
    <submittedName>
        <fullName evidence="2">Uncharacterized protein</fullName>
    </submittedName>
</protein>
<dbReference type="AlphaFoldDB" id="A0A1D2ML07"/>
<comment type="caution">
    <text evidence="2">The sequence shown here is derived from an EMBL/GenBank/DDBJ whole genome shotgun (WGS) entry which is preliminary data.</text>
</comment>
<evidence type="ECO:0000256" key="1">
    <source>
        <dbReference type="SAM" id="MobiDB-lite"/>
    </source>
</evidence>
<keyword evidence="3" id="KW-1185">Reference proteome</keyword>
<dbReference type="EMBL" id="LJIJ01000927">
    <property type="protein sequence ID" value="ODM93729.1"/>
    <property type="molecule type" value="Genomic_DNA"/>
</dbReference>
<reference evidence="2 3" key="1">
    <citation type="journal article" date="2016" name="Genome Biol. Evol.">
        <title>Gene Family Evolution Reflects Adaptation to Soil Environmental Stressors in the Genome of the Collembolan Orchesella cincta.</title>
        <authorList>
            <person name="Faddeeva-Vakhrusheva A."/>
            <person name="Derks M.F."/>
            <person name="Anvar S.Y."/>
            <person name="Agamennone V."/>
            <person name="Suring W."/>
            <person name="Smit S."/>
            <person name="van Straalen N.M."/>
            <person name="Roelofs D."/>
        </authorList>
    </citation>
    <scope>NUCLEOTIDE SEQUENCE [LARGE SCALE GENOMIC DNA]</scope>
    <source>
        <tissue evidence="2">Mixed pool</tissue>
    </source>
</reference>
<name>A0A1D2ML07_ORCCI</name>
<evidence type="ECO:0000313" key="3">
    <source>
        <dbReference type="Proteomes" id="UP000094527"/>
    </source>
</evidence>